<feature type="compositionally biased region" description="Low complexity" evidence="1">
    <location>
        <begin position="193"/>
        <end position="203"/>
    </location>
</feature>
<evidence type="ECO:0000256" key="1">
    <source>
        <dbReference type="SAM" id="MobiDB-lite"/>
    </source>
</evidence>
<feature type="region of interest" description="Disordered" evidence="1">
    <location>
        <begin position="1"/>
        <end position="460"/>
    </location>
</feature>
<comment type="caution">
    <text evidence="2">The sequence shown here is derived from an EMBL/GenBank/DDBJ whole genome shotgun (WGS) entry which is preliminary data.</text>
</comment>
<dbReference type="EMBL" id="RJKL01000001">
    <property type="protein sequence ID" value="ROP29163.1"/>
    <property type="molecule type" value="Genomic_DNA"/>
</dbReference>
<proteinExistence type="predicted"/>
<evidence type="ECO:0000313" key="3">
    <source>
        <dbReference type="Proteomes" id="UP000271683"/>
    </source>
</evidence>
<protein>
    <submittedName>
        <fullName evidence="2">Uncharacterized protein</fullName>
    </submittedName>
</protein>
<accession>A0A3N1GFV9</accession>
<feature type="compositionally biased region" description="Polar residues" evidence="1">
    <location>
        <begin position="392"/>
        <end position="405"/>
    </location>
</feature>
<feature type="compositionally biased region" description="Low complexity" evidence="1">
    <location>
        <begin position="238"/>
        <end position="248"/>
    </location>
</feature>
<evidence type="ECO:0000313" key="2">
    <source>
        <dbReference type="EMBL" id="ROP29163.1"/>
    </source>
</evidence>
<feature type="compositionally biased region" description="Polar residues" evidence="1">
    <location>
        <begin position="156"/>
        <end position="169"/>
    </location>
</feature>
<sequence>MEPTASPEDGRQSRDFARFWPPTGPTPGRDRPATGSTPGRDSPATAPTPGRDSPATGPAPGRDSPATGPAPGRDALATGAGEPGSSTDEHETGSNKPRLGSREPETGGSVPRPRSAGPRPSGISNGPRWNDQGGFHPVETNGHRNGQTGPRHGGRSQANGTPLNGQSPAINGALPMSRSPFAPPPETPPLYAPSPFAAAGNPLLPDPPADPDGDLSARRPVSGPPATGSAQVPPSPSHPSGAPGTAAGEGRYATSDAGLDTHGSGHGLHNPGFGTHGAGLGPRDAQPDARDAGAETRDAGIGPRDAGAETRDAGSGARDPRLDAREVGSGTHDAWALPSHGDTTASGPLGAADRIPDLDPFPGAFTPSGSDPLAAPSAAEQPDQWIRPATGAATTSQEAAPQTTGRRAAQQDVTADGRAATGDDAAGTRTGSRRAAGKGPAGRRVADDGGPLRPGDLDHNPISFWDEAAGKRFQAEWHEVKAQFVDDPVAALTRAHDLLTEAAHELTESMLRQRDELDPLRGTSIPDTESMRMAMRGYREFLDRILAL</sequence>
<organism evidence="2 3">
    <name type="scientific">Couchioplanes caeruleus</name>
    <dbReference type="NCBI Taxonomy" id="56438"/>
    <lineage>
        <taxon>Bacteria</taxon>
        <taxon>Bacillati</taxon>
        <taxon>Actinomycetota</taxon>
        <taxon>Actinomycetes</taxon>
        <taxon>Micromonosporales</taxon>
        <taxon>Micromonosporaceae</taxon>
        <taxon>Couchioplanes</taxon>
    </lineage>
</organism>
<name>A0A3N1GFV9_9ACTN</name>
<feature type="compositionally biased region" description="Low complexity" evidence="1">
    <location>
        <begin position="107"/>
        <end position="124"/>
    </location>
</feature>
<feature type="compositionally biased region" description="Basic and acidic residues" evidence="1">
    <location>
        <begin position="8"/>
        <end position="17"/>
    </location>
</feature>
<feature type="compositionally biased region" description="Basic and acidic residues" evidence="1">
    <location>
        <begin position="285"/>
        <end position="298"/>
    </location>
</feature>
<reference evidence="2 3" key="1">
    <citation type="submission" date="2018-11" db="EMBL/GenBank/DDBJ databases">
        <title>Sequencing the genomes of 1000 actinobacteria strains.</title>
        <authorList>
            <person name="Klenk H.-P."/>
        </authorList>
    </citation>
    <scope>NUCLEOTIDE SEQUENCE [LARGE SCALE GENOMIC DNA]</scope>
    <source>
        <strain evidence="2 3">DSM 43634</strain>
    </source>
</reference>
<gene>
    <name evidence="2" type="ORF">EDD30_1948</name>
</gene>
<feature type="compositionally biased region" description="Pro residues" evidence="1">
    <location>
        <begin position="181"/>
        <end position="192"/>
    </location>
</feature>
<dbReference type="Proteomes" id="UP000271683">
    <property type="component" value="Unassembled WGS sequence"/>
</dbReference>
<feature type="compositionally biased region" description="Low complexity" evidence="1">
    <location>
        <begin position="414"/>
        <end position="430"/>
    </location>
</feature>
<dbReference type="AlphaFoldDB" id="A0A3N1GFV9"/>
<feature type="compositionally biased region" description="Basic and acidic residues" evidence="1">
    <location>
        <begin position="306"/>
        <end position="326"/>
    </location>
</feature>